<organism evidence="1 2">
    <name type="scientific">Thalassospira mesophila</name>
    <dbReference type="NCBI Taxonomy" id="1293891"/>
    <lineage>
        <taxon>Bacteria</taxon>
        <taxon>Pseudomonadati</taxon>
        <taxon>Pseudomonadota</taxon>
        <taxon>Alphaproteobacteria</taxon>
        <taxon>Rhodospirillales</taxon>
        <taxon>Thalassospiraceae</taxon>
        <taxon>Thalassospira</taxon>
    </lineage>
</organism>
<dbReference type="Proteomes" id="UP000193391">
    <property type="component" value="Unassembled WGS sequence"/>
</dbReference>
<dbReference type="EMBL" id="JFKA01000001">
    <property type="protein sequence ID" value="OSQ40410.1"/>
    <property type="molecule type" value="Genomic_DNA"/>
</dbReference>
<evidence type="ECO:0000313" key="2">
    <source>
        <dbReference type="Proteomes" id="UP000193391"/>
    </source>
</evidence>
<name>A0A1Y2L4E6_9PROT</name>
<reference evidence="1 2" key="1">
    <citation type="submission" date="2014-03" db="EMBL/GenBank/DDBJ databases">
        <title>The draft genome sequence of Thalassospira mesophila JCM 18969.</title>
        <authorList>
            <person name="Lai Q."/>
            <person name="Shao Z."/>
        </authorList>
    </citation>
    <scope>NUCLEOTIDE SEQUENCE [LARGE SCALE GENOMIC DNA]</scope>
    <source>
        <strain evidence="1 2">JCM 18969</strain>
    </source>
</reference>
<keyword evidence="2" id="KW-1185">Reference proteome</keyword>
<evidence type="ECO:0000313" key="1">
    <source>
        <dbReference type="EMBL" id="OSQ40410.1"/>
    </source>
</evidence>
<sequence>MALLSCRRFFCRILKNSTIFFTNRIAHRLAIAAGISPCNPGKFSRIRILAKSRQNPIFWSNPALFQPFWSIL</sequence>
<proteinExistence type="predicted"/>
<accession>A0A1Y2L4E6</accession>
<dbReference type="AlphaFoldDB" id="A0A1Y2L4E6"/>
<gene>
    <name evidence="1" type="ORF">TMES_00955</name>
</gene>
<comment type="caution">
    <text evidence="1">The sequence shown here is derived from an EMBL/GenBank/DDBJ whole genome shotgun (WGS) entry which is preliminary data.</text>
</comment>
<dbReference type="STRING" id="1293891.TMES_00955"/>
<protein>
    <submittedName>
        <fullName evidence="1">Uncharacterized protein</fullName>
    </submittedName>
</protein>